<accession>A0A7X0IX86</accession>
<dbReference type="Proteomes" id="UP000565576">
    <property type="component" value="Unassembled WGS sequence"/>
</dbReference>
<name>A0A7X0IX86_9HYPH</name>
<feature type="active site" description="Proton acceptor" evidence="2">
    <location>
        <position position="78"/>
    </location>
</feature>
<dbReference type="EMBL" id="JACHBG010000028">
    <property type="protein sequence ID" value="MBB6488865.1"/>
    <property type="molecule type" value="Genomic_DNA"/>
</dbReference>
<dbReference type="GO" id="GO:0003839">
    <property type="term" value="F:gamma-glutamylcyclotransferase activity"/>
    <property type="evidence" value="ECO:0007669"/>
    <property type="project" value="InterPro"/>
</dbReference>
<protein>
    <submittedName>
        <fullName evidence="4">Cation transport regulator ChaC</fullName>
    </submittedName>
</protein>
<gene>
    <name evidence="4" type="ORF">GGD46_006188</name>
</gene>
<evidence type="ECO:0000313" key="5">
    <source>
        <dbReference type="Proteomes" id="UP000565576"/>
    </source>
</evidence>
<dbReference type="InterPro" id="IPR036568">
    <property type="entry name" value="GGCT-like_sf"/>
</dbReference>
<dbReference type="Gene3D" id="3.10.490.10">
    <property type="entry name" value="Gamma-glutamyl cyclotransferase-like"/>
    <property type="match status" value="1"/>
</dbReference>
<dbReference type="AlphaFoldDB" id="A0A7X0IX86"/>
<evidence type="ECO:0000256" key="2">
    <source>
        <dbReference type="PIRSR" id="PIRSR617939-1"/>
    </source>
</evidence>
<comment type="caution">
    <text evidence="4">The sequence shown here is derived from an EMBL/GenBank/DDBJ whole genome shotgun (WGS) entry which is preliminary data.</text>
</comment>
<dbReference type="CDD" id="cd06661">
    <property type="entry name" value="GGCT_like"/>
    <property type="match status" value="1"/>
</dbReference>
<dbReference type="SUPFAM" id="SSF110857">
    <property type="entry name" value="Gamma-glutamyl cyclotransferase-like"/>
    <property type="match status" value="1"/>
</dbReference>
<organism evidence="4 5">
    <name type="scientific">Rhizobium lusitanum</name>
    <dbReference type="NCBI Taxonomy" id="293958"/>
    <lineage>
        <taxon>Bacteria</taxon>
        <taxon>Pseudomonadati</taxon>
        <taxon>Pseudomonadota</taxon>
        <taxon>Alphaproteobacteria</taxon>
        <taxon>Hyphomicrobiales</taxon>
        <taxon>Rhizobiaceae</taxon>
        <taxon>Rhizobium/Agrobacterium group</taxon>
        <taxon>Rhizobium</taxon>
    </lineage>
</organism>
<keyword evidence="1" id="KW-0456">Lyase</keyword>
<dbReference type="PANTHER" id="PTHR12935">
    <property type="entry name" value="GAMMA-GLUTAMYLCYCLOTRANSFERASE"/>
    <property type="match status" value="1"/>
</dbReference>
<evidence type="ECO:0000256" key="3">
    <source>
        <dbReference type="PIRSR" id="PIRSR617939-2"/>
    </source>
</evidence>
<proteinExistence type="predicted"/>
<sequence length="155" mass="17254">MLYFAYGSNMDPAQMMERCADAKFVGLGYLADHVLCFPRRSKKRGCGVSSLAPQNDHDTWGVVWELTDRDLALLDKNEGYRQDREPLANAYNRVTVTISMDGVAMDAETYIASPQEGSHLPSLAYLTHLRNGAAHHGLPETYRVYLASLPDDLSS</sequence>
<reference evidence="4 5" key="1">
    <citation type="submission" date="2020-08" db="EMBL/GenBank/DDBJ databases">
        <title>Genomic Encyclopedia of Type Strains, Phase IV (KMG-V): Genome sequencing to study the core and pangenomes of soil and plant-associated prokaryotes.</title>
        <authorList>
            <person name="Whitman W."/>
        </authorList>
    </citation>
    <scope>NUCLEOTIDE SEQUENCE [LARGE SCALE GENOMIC DNA]</scope>
    <source>
        <strain evidence="4 5">SEMIA 4060</strain>
    </source>
</reference>
<evidence type="ECO:0000256" key="1">
    <source>
        <dbReference type="ARBA" id="ARBA00023239"/>
    </source>
</evidence>
<feature type="binding site" evidence="3">
    <location>
        <position position="125"/>
    </location>
    <ligand>
        <name>substrate</name>
    </ligand>
</feature>
<dbReference type="Pfam" id="PF13772">
    <property type="entry name" value="AIG2_2"/>
    <property type="match status" value="1"/>
</dbReference>
<evidence type="ECO:0000313" key="4">
    <source>
        <dbReference type="EMBL" id="MBB6488865.1"/>
    </source>
</evidence>
<dbReference type="InterPro" id="IPR017939">
    <property type="entry name" value="G-Glutamylcylcotransferase"/>
</dbReference>
<dbReference type="InterPro" id="IPR013024">
    <property type="entry name" value="GGCT-like"/>
</dbReference>
<dbReference type="RefSeq" id="WP_184710667.1">
    <property type="nucleotide sequence ID" value="NZ_JACHBG010000028.1"/>
</dbReference>
<dbReference type="PANTHER" id="PTHR12935:SF0">
    <property type="entry name" value="GAMMA-GLUTAMYLCYCLOTRANSFERASE"/>
    <property type="match status" value="1"/>
</dbReference>
<feature type="binding site" evidence="3">
    <location>
        <begin position="3"/>
        <end position="8"/>
    </location>
    <ligand>
        <name>substrate</name>
    </ligand>
</feature>